<organism evidence="1">
    <name type="scientific">Lepeophtheirus salmonis</name>
    <name type="common">Salmon louse</name>
    <name type="synonym">Caligus salmonis</name>
    <dbReference type="NCBI Taxonomy" id="72036"/>
    <lineage>
        <taxon>Eukaryota</taxon>
        <taxon>Metazoa</taxon>
        <taxon>Ecdysozoa</taxon>
        <taxon>Arthropoda</taxon>
        <taxon>Crustacea</taxon>
        <taxon>Multicrustacea</taxon>
        <taxon>Hexanauplia</taxon>
        <taxon>Copepoda</taxon>
        <taxon>Siphonostomatoida</taxon>
        <taxon>Caligidae</taxon>
        <taxon>Lepeophtheirus</taxon>
    </lineage>
</organism>
<reference evidence="1" key="1">
    <citation type="submission" date="2014-05" db="EMBL/GenBank/DDBJ databases">
        <authorList>
            <person name="Chronopoulou M."/>
        </authorList>
    </citation>
    <scope>NUCLEOTIDE SEQUENCE</scope>
    <source>
        <tissue evidence="1">Whole organism</tissue>
    </source>
</reference>
<proteinExistence type="predicted"/>
<accession>A0A0K2UME1</accession>
<dbReference type="EMBL" id="HACA01022077">
    <property type="protein sequence ID" value="CDW39438.1"/>
    <property type="molecule type" value="Transcribed_RNA"/>
</dbReference>
<dbReference type="AlphaFoldDB" id="A0A0K2UME1"/>
<protein>
    <submittedName>
        <fullName evidence="1">Uncharacterized protein</fullName>
    </submittedName>
</protein>
<sequence length="48" mass="5674">MTITKHSSGFQYQSCQALLWIWELGVFDVQLTLDILQIQYSLFPQLRL</sequence>
<name>A0A0K2UME1_LEPSM</name>
<evidence type="ECO:0000313" key="1">
    <source>
        <dbReference type="EMBL" id="CDW39438.1"/>
    </source>
</evidence>